<comment type="caution">
    <text evidence="2">The sequence shown here is derived from an EMBL/GenBank/DDBJ whole genome shotgun (WGS) entry which is preliminary data.</text>
</comment>
<keyword evidence="3" id="KW-1185">Reference proteome</keyword>
<protein>
    <recommendedName>
        <fullName evidence="1">NTF2 domain-containing protein</fullName>
    </recommendedName>
</protein>
<evidence type="ECO:0000313" key="3">
    <source>
        <dbReference type="Proteomes" id="UP001374579"/>
    </source>
</evidence>
<dbReference type="PANTHER" id="PTHR21084:SF1">
    <property type="entry name" value="DENSE INCISORS"/>
    <property type="match status" value="1"/>
</dbReference>
<dbReference type="InterPro" id="IPR018222">
    <property type="entry name" value="Nuclear_transport_factor_2_euk"/>
</dbReference>
<gene>
    <name evidence="2" type="ORF">V1264_001732</name>
</gene>
<dbReference type="Pfam" id="PF15008">
    <property type="entry name" value="DUF4518"/>
    <property type="match status" value="1"/>
</dbReference>
<evidence type="ECO:0000259" key="1">
    <source>
        <dbReference type="PROSITE" id="PS50177"/>
    </source>
</evidence>
<dbReference type="PROSITE" id="PS50177">
    <property type="entry name" value="NTF2_DOMAIN"/>
    <property type="match status" value="1"/>
</dbReference>
<sequence>MLTDTEKKGCRKILEKMSSEELRSLKDTTTKRQISVESRNEAVRAILEYSQSPAELLRRKKLRRDLIFQYLADCDVIVPVNLEKHELIRRTLQHWGSALPQDRDLLEIEAGPLQPTAASQTGVRRRTTVNAATPATCTANEPAGAAVVIQNTATVLKVQTHKDQALGETFVHWFYNLVNSQNPTHSVHPGDFGPHHFWENCTLKLVSRTPDMSEEEFEGSWLVAQRFLALAREELLVFNPNVSAEGVKVTSDPHGLLIVMACGTIHQHNNCLGVFQQMFGLVRSTLDDSTWKIKSSQLQLSSSQVTAIPKLTDSSANQLLLESGSLAMVPHVRKV</sequence>
<dbReference type="AlphaFoldDB" id="A0AAN9C264"/>
<evidence type="ECO:0000313" key="2">
    <source>
        <dbReference type="EMBL" id="KAK7115962.1"/>
    </source>
</evidence>
<dbReference type="EMBL" id="JBAMIC010000001">
    <property type="protein sequence ID" value="KAK7115962.1"/>
    <property type="molecule type" value="Genomic_DNA"/>
</dbReference>
<feature type="domain" description="NTF2" evidence="1">
    <location>
        <begin position="166"/>
        <end position="300"/>
    </location>
</feature>
<organism evidence="2 3">
    <name type="scientific">Littorina saxatilis</name>
    <dbReference type="NCBI Taxonomy" id="31220"/>
    <lineage>
        <taxon>Eukaryota</taxon>
        <taxon>Metazoa</taxon>
        <taxon>Spiralia</taxon>
        <taxon>Lophotrochozoa</taxon>
        <taxon>Mollusca</taxon>
        <taxon>Gastropoda</taxon>
        <taxon>Caenogastropoda</taxon>
        <taxon>Littorinimorpha</taxon>
        <taxon>Littorinoidea</taxon>
        <taxon>Littorinidae</taxon>
        <taxon>Littorina</taxon>
    </lineage>
</organism>
<dbReference type="InterPro" id="IPR032710">
    <property type="entry name" value="NTF2-like_dom_sf"/>
</dbReference>
<proteinExistence type="predicted"/>
<dbReference type="InterPro" id="IPR026698">
    <property type="entry name" value="UPF_C3orf38"/>
</dbReference>
<accession>A0AAN9C264</accession>
<dbReference type="Proteomes" id="UP001374579">
    <property type="component" value="Unassembled WGS sequence"/>
</dbReference>
<reference evidence="2 3" key="1">
    <citation type="submission" date="2024-02" db="EMBL/GenBank/DDBJ databases">
        <title>Chromosome-scale genome assembly of the rough periwinkle Littorina saxatilis.</title>
        <authorList>
            <person name="De Jode A."/>
            <person name="Faria R."/>
            <person name="Formenti G."/>
            <person name="Sims Y."/>
            <person name="Smith T.P."/>
            <person name="Tracey A."/>
            <person name="Wood J.M.D."/>
            <person name="Zagrodzka Z.B."/>
            <person name="Johannesson K."/>
            <person name="Butlin R.K."/>
            <person name="Leder E.H."/>
        </authorList>
    </citation>
    <scope>NUCLEOTIDE SEQUENCE [LARGE SCALE GENOMIC DNA]</scope>
    <source>
        <strain evidence="2">Snail1</strain>
        <tissue evidence="2">Muscle</tissue>
    </source>
</reference>
<dbReference type="SUPFAM" id="SSF54427">
    <property type="entry name" value="NTF2-like"/>
    <property type="match status" value="1"/>
</dbReference>
<dbReference type="PANTHER" id="PTHR21084">
    <property type="entry name" value="DENSE INCISORS"/>
    <property type="match status" value="1"/>
</dbReference>
<name>A0AAN9C264_9CAEN</name>